<dbReference type="SUPFAM" id="SSF51445">
    <property type="entry name" value="(Trans)glycosidases"/>
    <property type="match status" value="1"/>
</dbReference>
<keyword evidence="2" id="KW-1185">Reference proteome</keyword>
<dbReference type="RefSeq" id="WP_377114007.1">
    <property type="nucleotide sequence ID" value="NZ_JBHTHZ010000005.1"/>
</dbReference>
<evidence type="ECO:0008006" key="3">
    <source>
        <dbReference type="Google" id="ProtNLM"/>
    </source>
</evidence>
<proteinExistence type="predicted"/>
<protein>
    <recommendedName>
        <fullName evidence="3">Beta-galactosidase</fullName>
    </recommendedName>
</protein>
<comment type="caution">
    <text evidence="1">The sequence shown here is derived from an EMBL/GenBank/DDBJ whole genome shotgun (WGS) entry which is preliminary data.</text>
</comment>
<evidence type="ECO:0000313" key="2">
    <source>
        <dbReference type="Proteomes" id="UP001597010"/>
    </source>
</evidence>
<dbReference type="EMBL" id="JBHTHZ010000005">
    <property type="protein sequence ID" value="MFD0793753.1"/>
    <property type="molecule type" value="Genomic_DNA"/>
</dbReference>
<name>A0ABW3ASN4_9SPHI</name>
<gene>
    <name evidence="1" type="ORF">ACFQZX_08995</name>
</gene>
<sequence length="549" mass="61818">MHLLLYNKYFSLILITFLGFSQCRVQNNAHPVKDTIRIIADTPGNINQNILDDSNRPPLKNMFGINAYEWNFLENPAAPNDRNHIYEANMDLFKSFSAVRHYMNWKKLENTEGSYTYNPTNDGSWYYDVMYERCKRDSIMVLADLKNLPVWMMNTYPADQRDDENAPVPYGAEKGTPASYIIQARTAFQFAARYGSNKSINPALVKVDSRPRWANDVVNTVKIGLGLIKYIECGNENDRWWKGDKATQTPEEYAANMSAFYDGHKGTLGNNAGVKTADPDMVVVMGGLATADTTYVRRIINWCKNNRGMRADGSINLCFDVINYHLYSNNGSVFTHQKATTGVAPELSGSGRVADSFIKLANSIKNKPQVWVTETGYDINSQSYQHAPAIGQKSALMTQADWILRSSLLYMRHGINRLFFYQLFDASPDNPEQYMTSGLAESPKRRPAADYVLQTNKLMGNYKYISTINADPLVDKYQNGKSTIYVLTVPDQKGRTANYTLSLGATKTANLYRLKPGADAMAKESVSIKKGKLLITATETPQFIEITNN</sequence>
<accession>A0ABW3ASN4</accession>
<dbReference type="Proteomes" id="UP001597010">
    <property type="component" value="Unassembled WGS sequence"/>
</dbReference>
<organism evidence="1 2">
    <name type="scientific">Mucilaginibacter litoreus</name>
    <dbReference type="NCBI Taxonomy" id="1048221"/>
    <lineage>
        <taxon>Bacteria</taxon>
        <taxon>Pseudomonadati</taxon>
        <taxon>Bacteroidota</taxon>
        <taxon>Sphingobacteriia</taxon>
        <taxon>Sphingobacteriales</taxon>
        <taxon>Sphingobacteriaceae</taxon>
        <taxon>Mucilaginibacter</taxon>
    </lineage>
</organism>
<dbReference type="InterPro" id="IPR017853">
    <property type="entry name" value="GH"/>
</dbReference>
<dbReference type="Gene3D" id="3.20.20.80">
    <property type="entry name" value="Glycosidases"/>
    <property type="match status" value="1"/>
</dbReference>
<reference evidence="2" key="1">
    <citation type="journal article" date="2019" name="Int. J. Syst. Evol. Microbiol.">
        <title>The Global Catalogue of Microorganisms (GCM) 10K type strain sequencing project: providing services to taxonomists for standard genome sequencing and annotation.</title>
        <authorList>
            <consortium name="The Broad Institute Genomics Platform"/>
            <consortium name="The Broad Institute Genome Sequencing Center for Infectious Disease"/>
            <person name="Wu L."/>
            <person name="Ma J."/>
        </authorList>
    </citation>
    <scope>NUCLEOTIDE SEQUENCE [LARGE SCALE GENOMIC DNA]</scope>
    <source>
        <strain evidence="2">CCUG 61484</strain>
    </source>
</reference>
<evidence type="ECO:0000313" key="1">
    <source>
        <dbReference type="EMBL" id="MFD0793753.1"/>
    </source>
</evidence>